<sequence>MVQLSGFADEVYVNFKQQLDFFHSVGLKYIELRFLDGINILDISKEKLTEVRQMLSDSGIGVSAIASPIGKYGLDQPFSPHFDKFKHAVDVASFLDTELIRVFSYYAPEREDVNRYRDEVMERMTAKAEYLRGGGVNMVHENESHIYGYCAQNCVDIASTVNSEHLSLAYDPANFVWGSDIVNNVEVCWPLMKPYTTHIHIKDWKLGSKDIGSLPGEGDGQIEQLIKELSLMKYAGFVSLEPHMSSGGQFGGETKPEQLKAALENVKAFCNKYNIVCV</sequence>
<dbReference type="Pfam" id="PF01261">
    <property type="entry name" value="AP_endonuc_2"/>
    <property type="match status" value="1"/>
</dbReference>
<dbReference type="GO" id="GO:0016853">
    <property type="term" value="F:isomerase activity"/>
    <property type="evidence" value="ECO:0007669"/>
    <property type="project" value="UniProtKB-KW"/>
</dbReference>
<evidence type="ECO:0000313" key="2">
    <source>
        <dbReference type="EMBL" id="KAA4624254.1"/>
    </source>
</evidence>
<dbReference type="InterPro" id="IPR036237">
    <property type="entry name" value="Xyl_isomerase-like_sf"/>
</dbReference>
<feature type="domain" description="Xylose isomerase-like TIM barrel" evidence="1">
    <location>
        <begin position="22"/>
        <end position="264"/>
    </location>
</feature>
<organism evidence="2 3">
    <name type="scientific">Bacteroides ovatus</name>
    <dbReference type="NCBI Taxonomy" id="28116"/>
    <lineage>
        <taxon>Bacteria</taxon>
        <taxon>Pseudomonadati</taxon>
        <taxon>Bacteroidota</taxon>
        <taxon>Bacteroidia</taxon>
        <taxon>Bacteroidales</taxon>
        <taxon>Bacteroidaceae</taxon>
        <taxon>Bacteroides</taxon>
    </lineage>
</organism>
<keyword evidence="2" id="KW-0413">Isomerase</keyword>
<dbReference type="PANTHER" id="PTHR12110:SF53">
    <property type="entry name" value="BLR5974 PROTEIN"/>
    <property type="match status" value="1"/>
</dbReference>
<protein>
    <submittedName>
        <fullName evidence="2">Sugar phosphate isomerase/epimerase</fullName>
    </submittedName>
</protein>
<comment type="caution">
    <text evidence="2">The sequence shown here is derived from an EMBL/GenBank/DDBJ whole genome shotgun (WGS) entry which is preliminary data.</text>
</comment>
<dbReference type="InterPro" id="IPR013022">
    <property type="entry name" value="Xyl_isomerase-like_TIM-brl"/>
</dbReference>
<dbReference type="InterPro" id="IPR050312">
    <property type="entry name" value="IolE/XylAMocC-like"/>
</dbReference>
<dbReference type="PANTHER" id="PTHR12110">
    <property type="entry name" value="HYDROXYPYRUVATE ISOMERASE"/>
    <property type="match status" value="1"/>
</dbReference>
<gene>
    <name evidence="2" type="ORF">F3B90_17320</name>
</gene>
<reference evidence="2 3" key="1">
    <citation type="journal article" date="2019" name="Nat. Med.">
        <title>A library of human gut bacterial isolates paired with longitudinal multiomics data enables mechanistic microbiome research.</title>
        <authorList>
            <person name="Poyet M."/>
            <person name="Groussin M."/>
            <person name="Gibbons S.M."/>
            <person name="Avila-Pacheco J."/>
            <person name="Jiang X."/>
            <person name="Kearney S.M."/>
            <person name="Perrotta A.R."/>
            <person name="Berdy B."/>
            <person name="Zhao S."/>
            <person name="Lieberman T.D."/>
            <person name="Swanson P.K."/>
            <person name="Smith M."/>
            <person name="Roesemann S."/>
            <person name="Alexander J.E."/>
            <person name="Rich S.A."/>
            <person name="Livny J."/>
            <person name="Vlamakis H."/>
            <person name="Clish C."/>
            <person name="Bullock K."/>
            <person name="Deik A."/>
            <person name="Scott J."/>
            <person name="Pierce K.A."/>
            <person name="Xavier R.J."/>
            <person name="Alm E.J."/>
        </authorList>
    </citation>
    <scope>NUCLEOTIDE SEQUENCE [LARGE SCALE GENOMIC DNA]</scope>
    <source>
        <strain evidence="2 3">BIOML-A15</strain>
    </source>
</reference>
<evidence type="ECO:0000313" key="3">
    <source>
        <dbReference type="Proteomes" id="UP000424805"/>
    </source>
</evidence>
<evidence type="ECO:0000259" key="1">
    <source>
        <dbReference type="Pfam" id="PF01261"/>
    </source>
</evidence>
<accession>A0A7J4XUW8</accession>
<proteinExistence type="predicted"/>
<dbReference type="AlphaFoldDB" id="A0A7J4XUW8"/>
<dbReference type="EMBL" id="VWFP01000018">
    <property type="protein sequence ID" value="KAA4624254.1"/>
    <property type="molecule type" value="Genomic_DNA"/>
</dbReference>
<name>A0A7J4XUW8_BACOV</name>
<dbReference type="SUPFAM" id="SSF51658">
    <property type="entry name" value="Xylose isomerase-like"/>
    <property type="match status" value="1"/>
</dbReference>
<dbReference type="Gene3D" id="3.20.20.150">
    <property type="entry name" value="Divalent-metal-dependent TIM barrel enzymes"/>
    <property type="match status" value="1"/>
</dbReference>
<dbReference type="Proteomes" id="UP000424805">
    <property type="component" value="Unassembled WGS sequence"/>
</dbReference>